<feature type="compositionally biased region" description="Polar residues" evidence="1">
    <location>
        <begin position="71"/>
        <end position="80"/>
    </location>
</feature>
<dbReference type="Gene3D" id="1.10.1740.70">
    <property type="entry name" value="ChaB"/>
    <property type="match status" value="1"/>
</dbReference>
<dbReference type="InterPro" id="IPR009317">
    <property type="entry name" value="ChaB"/>
</dbReference>
<dbReference type="RefSeq" id="WP_172185982.1">
    <property type="nucleotide sequence ID" value="NZ_CAWPPK010000035.1"/>
</dbReference>
<evidence type="ECO:0000256" key="1">
    <source>
        <dbReference type="SAM" id="MobiDB-lite"/>
    </source>
</evidence>
<organism evidence="2 3">
    <name type="scientific">Microcoleus asticus IPMA8</name>
    <dbReference type="NCBI Taxonomy" id="2563858"/>
    <lineage>
        <taxon>Bacteria</taxon>
        <taxon>Bacillati</taxon>
        <taxon>Cyanobacteriota</taxon>
        <taxon>Cyanophyceae</taxon>
        <taxon>Oscillatoriophycideae</taxon>
        <taxon>Oscillatoriales</taxon>
        <taxon>Microcoleaceae</taxon>
        <taxon>Microcoleus</taxon>
        <taxon>Microcoleus asticus</taxon>
    </lineage>
</organism>
<dbReference type="EMBL" id="SRRZ01000013">
    <property type="protein sequence ID" value="NQE33298.1"/>
    <property type="molecule type" value="Genomic_DNA"/>
</dbReference>
<gene>
    <name evidence="2" type="primary">chaB_1</name>
    <name evidence="2" type="ORF">E5S67_01016</name>
</gene>
<reference evidence="2 3" key="1">
    <citation type="journal article" date="2020" name="Sci. Rep.">
        <title>A novel cyanobacterial geosmin producer, revising GeoA distribution and dispersion patterns in Bacteria.</title>
        <authorList>
            <person name="Churro C."/>
            <person name="Semedo-Aguiar A.P."/>
            <person name="Silva A.D."/>
            <person name="Pereira-Leal J.B."/>
            <person name="Leite R.B."/>
        </authorList>
    </citation>
    <scope>NUCLEOTIDE SEQUENCE [LARGE SCALE GENOMIC DNA]</scope>
    <source>
        <strain evidence="2 3">IPMA8</strain>
    </source>
</reference>
<feature type="region of interest" description="Disordered" evidence="1">
    <location>
        <begin position="56"/>
        <end position="80"/>
    </location>
</feature>
<proteinExistence type="predicted"/>
<accession>A0ABX2CUG2</accession>
<dbReference type="InterPro" id="IPR037205">
    <property type="entry name" value="ChaB_sf"/>
</dbReference>
<comment type="caution">
    <text evidence="2">The sequence shown here is derived from an EMBL/GenBank/DDBJ whole genome shotgun (WGS) entry which is preliminary data.</text>
</comment>
<dbReference type="Proteomes" id="UP000702425">
    <property type="component" value="Unassembled WGS sequence"/>
</dbReference>
<keyword evidence="3" id="KW-1185">Reference proteome</keyword>
<dbReference type="Pfam" id="PF06150">
    <property type="entry name" value="ChaB"/>
    <property type="match status" value="1"/>
</dbReference>
<name>A0ABX2CUG2_9CYAN</name>
<dbReference type="SUPFAM" id="SSF140376">
    <property type="entry name" value="ChaB-like"/>
    <property type="match status" value="1"/>
</dbReference>
<evidence type="ECO:0000313" key="2">
    <source>
        <dbReference type="EMBL" id="NQE33298.1"/>
    </source>
</evidence>
<sequence length="80" mass="8708">MPEQQFDTLPSEAQELPQGAQHIFQAAFKSASEDGMSQDAATRVAWNSVKSEYVQGDGGTWHHKGDDTNQTRKSVQSGGN</sequence>
<protein>
    <submittedName>
        <fullName evidence="2">Cation transport regulator ChaB</fullName>
    </submittedName>
</protein>
<evidence type="ECO:0000313" key="3">
    <source>
        <dbReference type="Proteomes" id="UP000702425"/>
    </source>
</evidence>